<sequence>MTTHNADSIRPTDKQAETAIESFLTETLGVAPPFSKCEDGDDGGAFWINELDTTSYLHHNLKVEWYGTSYNTEADEEEQP</sequence>
<evidence type="ECO:0000313" key="1">
    <source>
        <dbReference type="EMBL" id="PUA41381.1"/>
    </source>
</evidence>
<protein>
    <submittedName>
        <fullName evidence="1">Uncharacterized protein</fullName>
    </submittedName>
</protein>
<gene>
    <name evidence="1" type="ORF">C5U62_32170</name>
</gene>
<name>A0A2T6GB56_9PSED</name>
<evidence type="ECO:0000313" key="2">
    <source>
        <dbReference type="Proteomes" id="UP000244178"/>
    </source>
</evidence>
<dbReference type="AlphaFoldDB" id="A0A2T6GB56"/>
<reference evidence="1 2" key="1">
    <citation type="submission" date="2018-03" db="EMBL/GenBank/DDBJ databases">
        <title>Draft genome sequence of the plant growth promoting rhizobacterium Pseudomonas protegens strain BNJ-SS-45 isolated from wheat (Triticum aestivum) rhizosphere.</title>
        <authorList>
            <person name="Bajpai A."/>
            <person name="Shende K."/>
            <person name="Meena N."/>
            <person name="Upadhyayula S.R."/>
            <person name="Suravajhala P."/>
            <person name="Medicherla K.M."/>
            <person name="Johri B.N."/>
        </authorList>
    </citation>
    <scope>NUCLEOTIDE SEQUENCE [LARGE SCALE GENOMIC DNA]</scope>
    <source>
        <strain evidence="1 2">BNJ-SS-45</strain>
    </source>
</reference>
<dbReference type="Proteomes" id="UP000244178">
    <property type="component" value="Unassembled WGS sequence"/>
</dbReference>
<dbReference type="RefSeq" id="WP_108546522.1">
    <property type="nucleotide sequence ID" value="NZ_PYJM01000014.1"/>
</dbReference>
<dbReference type="EMBL" id="PYJM01000014">
    <property type="protein sequence ID" value="PUA41381.1"/>
    <property type="molecule type" value="Genomic_DNA"/>
</dbReference>
<proteinExistence type="predicted"/>
<organism evidence="1 2">
    <name type="scientific">Pseudomonas protegens</name>
    <dbReference type="NCBI Taxonomy" id="380021"/>
    <lineage>
        <taxon>Bacteria</taxon>
        <taxon>Pseudomonadati</taxon>
        <taxon>Pseudomonadota</taxon>
        <taxon>Gammaproteobacteria</taxon>
        <taxon>Pseudomonadales</taxon>
        <taxon>Pseudomonadaceae</taxon>
        <taxon>Pseudomonas</taxon>
    </lineage>
</organism>
<accession>A0A2T6GB56</accession>
<comment type="caution">
    <text evidence="1">The sequence shown here is derived from an EMBL/GenBank/DDBJ whole genome shotgun (WGS) entry which is preliminary data.</text>
</comment>